<feature type="region of interest" description="Disordered" evidence="12">
    <location>
        <begin position="1"/>
        <end position="26"/>
    </location>
</feature>
<evidence type="ECO:0000256" key="7">
    <source>
        <dbReference type="ARBA" id="ARBA00022763"/>
    </source>
</evidence>
<feature type="compositionally biased region" description="Low complexity" evidence="12">
    <location>
        <begin position="10"/>
        <end position="19"/>
    </location>
</feature>
<comment type="caution">
    <text evidence="14">The sequence shown here is derived from an EMBL/GenBank/DDBJ whole genome shotgun (WGS) entry which is preliminary data.</text>
</comment>
<dbReference type="PANTHER" id="PTHR10815:SF13">
    <property type="entry name" value="METHYLATED-DNA--PROTEIN-CYSTEINE METHYLTRANSFERASE"/>
    <property type="match status" value="1"/>
</dbReference>
<dbReference type="SUPFAM" id="SSF46767">
    <property type="entry name" value="Methylated DNA-protein cysteine methyltransferase, C-terminal domain"/>
    <property type="match status" value="1"/>
</dbReference>
<feature type="domain" description="Methylated-DNA-[protein]-cysteine S-methyltransferase DNA binding" evidence="13">
    <location>
        <begin position="47"/>
        <end position="134"/>
    </location>
</feature>
<name>A0A167G6M5_METRR</name>
<keyword evidence="7" id="KW-0227">DNA damage</keyword>
<evidence type="ECO:0000313" key="16">
    <source>
        <dbReference type="Proteomes" id="UP000243498"/>
    </source>
</evidence>
<dbReference type="EC" id="2.1.1.63" evidence="3"/>
<dbReference type="Pfam" id="PF01035">
    <property type="entry name" value="DNA_binding_1"/>
    <property type="match status" value="1"/>
</dbReference>
<dbReference type="EMBL" id="AZHC01000007">
    <property type="protein sequence ID" value="OAA46222.1"/>
    <property type="molecule type" value="Genomic_DNA"/>
</dbReference>
<dbReference type="GO" id="GO:0006281">
    <property type="term" value="P:DNA repair"/>
    <property type="evidence" value="ECO:0007669"/>
    <property type="project" value="UniProtKB-KW"/>
</dbReference>
<evidence type="ECO:0000256" key="5">
    <source>
        <dbReference type="ARBA" id="ARBA00022603"/>
    </source>
</evidence>
<evidence type="ECO:0000256" key="2">
    <source>
        <dbReference type="ARBA" id="ARBA00008711"/>
    </source>
</evidence>
<evidence type="ECO:0000256" key="8">
    <source>
        <dbReference type="ARBA" id="ARBA00023204"/>
    </source>
</evidence>
<proteinExistence type="inferred from homology"/>
<evidence type="ECO:0000256" key="9">
    <source>
        <dbReference type="ARBA" id="ARBA00030795"/>
    </source>
</evidence>
<protein>
    <recommendedName>
        <fullName evidence="4">Methylated-DNA--protein-cysteine methyltransferase</fullName>
        <ecNumber evidence="3">2.1.1.63</ecNumber>
    </recommendedName>
    <alternativeName>
        <fullName evidence="9">6-O-methylguanine-DNA methyltransferase</fullName>
    </alternativeName>
    <alternativeName>
        <fullName evidence="10">O-6-methylguanine-DNA-alkyltransferase</fullName>
    </alternativeName>
</protein>
<dbReference type="Proteomes" id="UP000317257">
    <property type="component" value="Unassembled WGS sequence"/>
</dbReference>
<evidence type="ECO:0000313" key="15">
    <source>
        <dbReference type="EMBL" id="TWU78971.1"/>
    </source>
</evidence>
<dbReference type="InterPro" id="IPR001497">
    <property type="entry name" value="MethylDNA_cys_MeTrfase_AS"/>
</dbReference>
<evidence type="ECO:0000256" key="3">
    <source>
        <dbReference type="ARBA" id="ARBA00011918"/>
    </source>
</evidence>
<dbReference type="AlphaFoldDB" id="A0A167G6M5"/>
<dbReference type="STRING" id="1081105.A0A167G6M5"/>
<dbReference type="PROSITE" id="PS00374">
    <property type="entry name" value="MGMT"/>
    <property type="match status" value="1"/>
</dbReference>
<dbReference type="EMBL" id="SBHS01000001">
    <property type="protein sequence ID" value="TWU78971.1"/>
    <property type="molecule type" value="Genomic_DNA"/>
</dbReference>
<evidence type="ECO:0000256" key="11">
    <source>
        <dbReference type="ARBA" id="ARBA00049348"/>
    </source>
</evidence>
<evidence type="ECO:0000256" key="6">
    <source>
        <dbReference type="ARBA" id="ARBA00022679"/>
    </source>
</evidence>
<evidence type="ECO:0000313" key="17">
    <source>
        <dbReference type="Proteomes" id="UP000317257"/>
    </source>
</evidence>
<evidence type="ECO:0000256" key="10">
    <source>
        <dbReference type="ARBA" id="ARBA00031621"/>
    </source>
</evidence>
<sequence>MGVGGKDDSAAAAASTAKTSRCKSARTSIPASMQVQLSRIARSARTDFEKRVWTALCHIPEGQVTTYGLLSKHLGSSPRAVGNALRRNPFAPEVPCHRVVATGMTLGGFKGKWPRDGEGVTLDEKRSLLTGEGIKFDERGKVLCTPWTGWSSRECMMLPS</sequence>
<dbReference type="GO" id="GO:0003908">
    <property type="term" value="F:methylated-DNA-[protein]-cysteine S-methyltransferase activity"/>
    <property type="evidence" value="ECO:0007669"/>
    <property type="project" value="UniProtKB-EC"/>
</dbReference>
<evidence type="ECO:0000256" key="1">
    <source>
        <dbReference type="ARBA" id="ARBA00001286"/>
    </source>
</evidence>
<dbReference type="InterPro" id="IPR014048">
    <property type="entry name" value="MethylDNA_cys_MeTrfase_DNA-bd"/>
</dbReference>
<keyword evidence="6" id="KW-0808">Transferase</keyword>
<comment type="similarity">
    <text evidence="2">Belongs to the MGMT family.</text>
</comment>
<keyword evidence="16" id="KW-1185">Reference proteome</keyword>
<accession>A0A5C6GPN4</accession>
<evidence type="ECO:0000256" key="4">
    <source>
        <dbReference type="ARBA" id="ARBA00015377"/>
    </source>
</evidence>
<dbReference type="PANTHER" id="PTHR10815">
    <property type="entry name" value="METHYLATED-DNA--PROTEIN-CYSTEINE METHYLTRANSFERASE"/>
    <property type="match status" value="1"/>
</dbReference>
<dbReference type="OrthoDB" id="1907495at2759"/>
<organism evidence="14 16">
    <name type="scientific">Metarhizium rileyi (strain RCEF 4871)</name>
    <name type="common">Nomuraea rileyi</name>
    <dbReference type="NCBI Taxonomy" id="1649241"/>
    <lineage>
        <taxon>Eukaryota</taxon>
        <taxon>Fungi</taxon>
        <taxon>Dikarya</taxon>
        <taxon>Ascomycota</taxon>
        <taxon>Pezizomycotina</taxon>
        <taxon>Sordariomycetes</taxon>
        <taxon>Hypocreomycetidae</taxon>
        <taxon>Hypocreales</taxon>
        <taxon>Clavicipitaceae</taxon>
        <taxon>Metarhizium</taxon>
    </lineage>
</organism>
<gene>
    <name evidence="15" type="ORF">ED733_008195</name>
    <name evidence="14" type="ORF">NOR_02975</name>
</gene>
<comment type="catalytic activity">
    <reaction evidence="1">
        <text>a 4-O-methyl-thymidine in DNA + L-cysteinyl-[protein] = a thymidine in DNA + S-methyl-L-cysteinyl-[protein]</text>
        <dbReference type="Rhea" id="RHEA:53428"/>
        <dbReference type="Rhea" id="RHEA-COMP:10131"/>
        <dbReference type="Rhea" id="RHEA-COMP:10132"/>
        <dbReference type="Rhea" id="RHEA-COMP:13555"/>
        <dbReference type="Rhea" id="RHEA-COMP:13556"/>
        <dbReference type="ChEBI" id="CHEBI:29950"/>
        <dbReference type="ChEBI" id="CHEBI:82612"/>
        <dbReference type="ChEBI" id="CHEBI:137386"/>
        <dbReference type="ChEBI" id="CHEBI:137387"/>
        <dbReference type="EC" id="2.1.1.63"/>
    </reaction>
</comment>
<dbReference type="CDD" id="cd06445">
    <property type="entry name" value="ATase"/>
    <property type="match status" value="1"/>
</dbReference>
<evidence type="ECO:0000259" key="13">
    <source>
        <dbReference type="Pfam" id="PF01035"/>
    </source>
</evidence>
<comment type="catalytic activity">
    <reaction evidence="11">
        <text>a 6-O-methyl-2'-deoxyguanosine in DNA + L-cysteinyl-[protein] = S-methyl-L-cysteinyl-[protein] + a 2'-deoxyguanosine in DNA</text>
        <dbReference type="Rhea" id="RHEA:24000"/>
        <dbReference type="Rhea" id="RHEA-COMP:10131"/>
        <dbReference type="Rhea" id="RHEA-COMP:10132"/>
        <dbReference type="Rhea" id="RHEA-COMP:11367"/>
        <dbReference type="Rhea" id="RHEA-COMP:11368"/>
        <dbReference type="ChEBI" id="CHEBI:29950"/>
        <dbReference type="ChEBI" id="CHEBI:82612"/>
        <dbReference type="ChEBI" id="CHEBI:85445"/>
        <dbReference type="ChEBI" id="CHEBI:85448"/>
        <dbReference type="EC" id="2.1.1.63"/>
    </reaction>
</comment>
<dbReference type="InterPro" id="IPR036388">
    <property type="entry name" value="WH-like_DNA-bd_sf"/>
</dbReference>
<dbReference type="InterPro" id="IPR036217">
    <property type="entry name" value="MethylDNA_cys_MeTrfase_DNAb"/>
</dbReference>
<dbReference type="Proteomes" id="UP000243498">
    <property type="component" value="Unassembled WGS sequence"/>
</dbReference>
<keyword evidence="8" id="KW-0234">DNA repair</keyword>
<reference evidence="17" key="2">
    <citation type="submission" date="2018-12" db="EMBL/GenBank/DDBJ databases">
        <title>The complete genome of Metarhizium rileyi, a key fungal pathogen of Lepidoptera.</title>
        <authorList>
            <person name="Binneck E."/>
            <person name="Lastra C.C.L."/>
            <person name="Sosa-Gomez D.R."/>
        </authorList>
    </citation>
    <scope>NUCLEOTIDE SEQUENCE [LARGE SCALE GENOMIC DNA]</scope>
    <source>
        <strain evidence="17">Cep018-CH2</strain>
    </source>
</reference>
<dbReference type="OMA" id="GGYKGSW"/>
<evidence type="ECO:0000256" key="12">
    <source>
        <dbReference type="SAM" id="MobiDB-lite"/>
    </source>
</evidence>
<evidence type="ECO:0000313" key="14">
    <source>
        <dbReference type="EMBL" id="OAA46222.1"/>
    </source>
</evidence>
<reference evidence="14 16" key="1">
    <citation type="journal article" date="2016" name="Genome Biol. Evol.">
        <title>Divergent and convergent evolution of fungal pathogenicity.</title>
        <authorList>
            <person name="Shang Y."/>
            <person name="Xiao G."/>
            <person name="Zheng P."/>
            <person name="Cen K."/>
            <person name="Zhan S."/>
            <person name="Wang C."/>
        </authorList>
    </citation>
    <scope>NUCLEOTIDE SEQUENCE [LARGE SCALE GENOMIC DNA]</scope>
    <source>
        <strain evidence="14 16">RCEF 4871</strain>
    </source>
</reference>
<dbReference type="NCBIfam" id="TIGR00589">
    <property type="entry name" value="ogt"/>
    <property type="match status" value="1"/>
</dbReference>
<accession>A0A167G6M5</accession>
<keyword evidence="5" id="KW-0489">Methyltransferase</keyword>
<reference evidence="15" key="3">
    <citation type="journal article" date="2019" name="Microbiol. Resour. Announc.">
        <title>Genome Sequence of Metarhizium rileyi, a Microbial Control Agent for Lepidoptera.</title>
        <authorList>
            <person name="Binneck E."/>
            <person name="Lastra C.C.L."/>
            <person name="Sosa-Gomez D.R."/>
        </authorList>
    </citation>
    <scope>NUCLEOTIDE SEQUENCE</scope>
    <source>
        <strain evidence="15">Cep018-CH2</strain>
    </source>
</reference>
<dbReference type="GO" id="GO:0032259">
    <property type="term" value="P:methylation"/>
    <property type="evidence" value="ECO:0007669"/>
    <property type="project" value="UniProtKB-KW"/>
</dbReference>
<dbReference type="Gene3D" id="1.10.10.10">
    <property type="entry name" value="Winged helix-like DNA-binding domain superfamily/Winged helix DNA-binding domain"/>
    <property type="match status" value="1"/>
</dbReference>